<accession>A0A9W8A7Y6</accession>
<feature type="region of interest" description="Disordered" evidence="1">
    <location>
        <begin position="1184"/>
        <end position="1315"/>
    </location>
</feature>
<name>A0A9W8A7Y6_9FUNG</name>
<feature type="compositionally biased region" description="Low complexity" evidence="1">
    <location>
        <begin position="1243"/>
        <end position="1254"/>
    </location>
</feature>
<evidence type="ECO:0000256" key="1">
    <source>
        <dbReference type="SAM" id="MobiDB-lite"/>
    </source>
</evidence>
<dbReference type="InterPro" id="IPR029321">
    <property type="entry name" value="INTS2"/>
</dbReference>
<keyword evidence="3" id="KW-1185">Reference proteome</keyword>
<dbReference type="EMBL" id="JANBPU010000017">
    <property type="protein sequence ID" value="KAJ1920125.1"/>
    <property type="molecule type" value="Genomic_DNA"/>
</dbReference>
<dbReference type="OrthoDB" id="3363059at2759"/>
<feature type="region of interest" description="Disordered" evidence="1">
    <location>
        <begin position="1104"/>
        <end position="1149"/>
    </location>
</feature>
<proteinExistence type="predicted"/>
<gene>
    <name evidence="2" type="ORF">H4219_001498</name>
</gene>
<feature type="compositionally biased region" description="Low complexity" evidence="1">
    <location>
        <begin position="1107"/>
        <end position="1116"/>
    </location>
</feature>
<sequence>MANEEAAEASTEMTFGDEEEEVLMDNSTIEAGSWQKVETKQLTPNDYIEAEKAALGQVKRDHKANYYTHTTPSFAEKHGQDYTEKFTAAPPVERLRIVMQELVIIEDFQKRFYDLLERRALYAQTGLTNTAINAEISSQWTHLLRKVPILMERTQFTRNKHNIEVDSQGATGKLISEHLIRIVSHCPLLWIKFEDLIRTIVLVNGAVETLVYLIRSNRILAIRVLDILLDIYGLLPQVRKVVVESVFTDSLQTLEFSQKIRLLQKLQSSKILPKTFFSTLNYLLSQNESQRLVIKTLNCAFKPGSLEWFESTTQQVKVDIMEIAQSILNKIWELTSTRQANGELSKLEFDECVRALCGLYGYLYISPTTTHIDLFWQLIPFAKDAMQKKALTQLFLVIIGNLDSFEHSFVSDQLDRLSNSCICNQFIIISAYLLTQDIEPLEELISSTMGMDFVYPRDRLFELKDVVSQEYSVFSLKSVAQKILSIPVINHDEEISNYETIHSDDNRRLFRCVLRFIQNGIFQREGMDLQLWFARAIELCSNENMSLYIQLIKQYISACFSSTSVRPLPELVLKRIFAPYIDPIGNNSLLEYSQEQRNPSDESIYAVTSPQVLGLLYLLYYNDQLLTFKPPLQGVNGDHNSISTIQADSASFQPLNGGRGFNHQNRNNELGAYGEYSDNLVDSLPVGHILKSLEQGGSNMAYQDIWPEILSLAVSQYPDQMSPTTVMSETFSLNSMKRLRIEKRIGSVKSHLSVGEMSNFESRLPTNNSIDSILLQFSSLPSSMMLCHASLFLKTVTPRLLSENCPDRTLELFIKVWDKLHTLSPRYVNVATINSWKSSVEKRKSELTIQDLWLDPLVIFRCDFRVFERPLMTKLFINILREQMAISRSKYRSVYQLGINRNIRDTKFAPESFAPMLNLQEVASLQIILETISLTSNPSSRKLLFQYMHSRFIDYRIMLKLLHFQTYDRRLIPLMVENVPSMHTCYEFIKELLGQPNFEQQMFAVDVAAHLFKRYPIEKSMKLAKDAILQYFHSYLNDKTFKRNPEKLKSHPEFCETVVHTVVKILKAFPNLEDEGFEAIDHLVEFNRGMGDIDEMIKGLEAQPLDQQQQQQQQQQPGVGQEGALNQQAGKPNAGESGPKKDEIPSWKRPIQRRLIAMRSDLVESGFTQFRGLELKYEPSFSQKRNASEYEGHSRHFNQGSNSRQFEHQDHPKSGNEDSIADQLARMEHHGHIANGDKQPKAQLPQSTPQPQQQQHHHHIHHQQHHPHRGGGASGHRHRSRSRRREARDGGGPGANTYGDKQFQQGFGRGRGRPR</sequence>
<dbReference type="GO" id="GO:0032039">
    <property type="term" value="C:integrator complex"/>
    <property type="evidence" value="ECO:0007669"/>
    <property type="project" value="InterPro"/>
</dbReference>
<dbReference type="Proteomes" id="UP001150538">
    <property type="component" value="Unassembled WGS sequence"/>
</dbReference>
<dbReference type="Pfam" id="PF14750">
    <property type="entry name" value="INTS2"/>
    <property type="match status" value="2"/>
</dbReference>
<feature type="compositionally biased region" description="Basic and acidic residues" evidence="1">
    <location>
        <begin position="1205"/>
        <end position="1216"/>
    </location>
</feature>
<comment type="caution">
    <text evidence="2">The sequence shown here is derived from an EMBL/GenBank/DDBJ whole genome shotgun (WGS) entry which is preliminary data.</text>
</comment>
<reference evidence="2" key="1">
    <citation type="submission" date="2022-07" db="EMBL/GenBank/DDBJ databases">
        <title>Phylogenomic reconstructions and comparative analyses of Kickxellomycotina fungi.</title>
        <authorList>
            <person name="Reynolds N.K."/>
            <person name="Stajich J.E."/>
            <person name="Barry K."/>
            <person name="Grigoriev I.V."/>
            <person name="Crous P."/>
            <person name="Smith M.E."/>
        </authorList>
    </citation>
    <scope>NUCLEOTIDE SEQUENCE</scope>
    <source>
        <strain evidence="2">NBRC 100468</strain>
    </source>
</reference>
<dbReference type="PANTHER" id="PTHR28608">
    <property type="entry name" value="INTEGRATOR COMPLEX SUBUNIT 2"/>
    <property type="match status" value="1"/>
</dbReference>
<protein>
    <submittedName>
        <fullName evidence="2">Uncharacterized protein</fullName>
    </submittedName>
</protein>
<dbReference type="PANTHER" id="PTHR28608:SF1">
    <property type="entry name" value="INTEGRATOR COMPLEX SUBUNIT 2"/>
    <property type="match status" value="1"/>
</dbReference>
<organism evidence="2 3">
    <name type="scientific">Mycoemilia scoparia</name>
    <dbReference type="NCBI Taxonomy" id="417184"/>
    <lineage>
        <taxon>Eukaryota</taxon>
        <taxon>Fungi</taxon>
        <taxon>Fungi incertae sedis</taxon>
        <taxon>Zoopagomycota</taxon>
        <taxon>Kickxellomycotina</taxon>
        <taxon>Kickxellomycetes</taxon>
        <taxon>Kickxellales</taxon>
        <taxon>Kickxellaceae</taxon>
        <taxon>Mycoemilia</taxon>
    </lineage>
</organism>
<evidence type="ECO:0000313" key="3">
    <source>
        <dbReference type="Proteomes" id="UP001150538"/>
    </source>
</evidence>
<evidence type="ECO:0000313" key="2">
    <source>
        <dbReference type="EMBL" id="KAJ1920125.1"/>
    </source>
</evidence>
<feature type="compositionally biased region" description="Basic residues" evidence="1">
    <location>
        <begin position="1255"/>
        <end position="1285"/>
    </location>
</feature>
<dbReference type="GO" id="GO:0034472">
    <property type="term" value="P:snRNA 3'-end processing"/>
    <property type="evidence" value="ECO:0007669"/>
    <property type="project" value="TreeGrafter"/>
</dbReference>